<reference evidence="3 4" key="1">
    <citation type="submission" date="2019-05" db="EMBL/GenBank/DDBJ databases">
        <title>Emergence of the Ug99 lineage of the wheat stem rust pathogen through somatic hybridization.</title>
        <authorList>
            <person name="Li F."/>
            <person name="Upadhyaya N.M."/>
            <person name="Sperschneider J."/>
            <person name="Matny O."/>
            <person name="Nguyen-Phuc H."/>
            <person name="Mago R."/>
            <person name="Raley C."/>
            <person name="Miller M.E."/>
            <person name="Silverstein K.A.T."/>
            <person name="Henningsen E."/>
            <person name="Hirsch C.D."/>
            <person name="Visser B."/>
            <person name="Pretorius Z.A."/>
            <person name="Steffenson B.J."/>
            <person name="Schwessinger B."/>
            <person name="Dodds P.N."/>
            <person name="Figueroa M."/>
        </authorList>
    </citation>
    <scope>NUCLEOTIDE SEQUENCE [LARGE SCALE GENOMIC DNA]</scope>
    <source>
        <strain evidence="1">21-0</strain>
        <strain evidence="2 4">Ug99</strain>
    </source>
</reference>
<dbReference type="AlphaFoldDB" id="A0A5B0SLN7"/>
<sequence>MSQQTARIRLKEQHGCYMSDQVTRPHVTCTRAPRNFVVILCRVEQSQTDGDSTYSHRPTQAAVYRYTLKRYRCDAMHRYRIGFAMRYRCDASLKRCDACIYRPYRTHRLKRA</sequence>
<dbReference type="Proteomes" id="UP000324748">
    <property type="component" value="Unassembled WGS sequence"/>
</dbReference>
<evidence type="ECO:0000313" key="1">
    <source>
        <dbReference type="EMBL" id="KAA1087637.1"/>
    </source>
</evidence>
<evidence type="ECO:0000313" key="3">
    <source>
        <dbReference type="Proteomes" id="UP000324748"/>
    </source>
</evidence>
<gene>
    <name evidence="1" type="ORF">PGT21_034823</name>
    <name evidence="2" type="ORF">PGTUg99_028844</name>
</gene>
<evidence type="ECO:0000313" key="2">
    <source>
        <dbReference type="EMBL" id="KAA1138279.1"/>
    </source>
</evidence>
<dbReference type="EMBL" id="VSWC01000105">
    <property type="protein sequence ID" value="KAA1087637.1"/>
    <property type="molecule type" value="Genomic_DNA"/>
</dbReference>
<keyword evidence="3" id="KW-1185">Reference proteome</keyword>
<evidence type="ECO:0000313" key="4">
    <source>
        <dbReference type="Proteomes" id="UP000325313"/>
    </source>
</evidence>
<dbReference type="Proteomes" id="UP000325313">
    <property type="component" value="Unassembled WGS sequence"/>
</dbReference>
<proteinExistence type="predicted"/>
<comment type="caution">
    <text evidence="2">The sequence shown here is derived from an EMBL/GenBank/DDBJ whole genome shotgun (WGS) entry which is preliminary data.</text>
</comment>
<name>A0A5B0SLN7_PUCGR</name>
<dbReference type="EMBL" id="VDEP01000003">
    <property type="protein sequence ID" value="KAA1138279.1"/>
    <property type="molecule type" value="Genomic_DNA"/>
</dbReference>
<accession>A0A5B0SLN7</accession>
<organism evidence="2 4">
    <name type="scientific">Puccinia graminis f. sp. tritici</name>
    <dbReference type="NCBI Taxonomy" id="56615"/>
    <lineage>
        <taxon>Eukaryota</taxon>
        <taxon>Fungi</taxon>
        <taxon>Dikarya</taxon>
        <taxon>Basidiomycota</taxon>
        <taxon>Pucciniomycotina</taxon>
        <taxon>Pucciniomycetes</taxon>
        <taxon>Pucciniales</taxon>
        <taxon>Pucciniaceae</taxon>
        <taxon>Puccinia</taxon>
    </lineage>
</organism>
<protein>
    <submittedName>
        <fullName evidence="2">Uncharacterized protein</fullName>
    </submittedName>
</protein>